<gene>
    <name evidence="1" type="ORF">BC751_0023</name>
</gene>
<organism evidence="1 2">
    <name type="scientific">Cecembia calidifontis</name>
    <dbReference type="NCBI Taxonomy" id="1187080"/>
    <lineage>
        <taxon>Bacteria</taxon>
        <taxon>Pseudomonadati</taxon>
        <taxon>Bacteroidota</taxon>
        <taxon>Cytophagia</taxon>
        <taxon>Cytophagales</taxon>
        <taxon>Cyclobacteriaceae</taxon>
        <taxon>Cecembia</taxon>
    </lineage>
</organism>
<evidence type="ECO:0000313" key="1">
    <source>
        <dbReference type="EMBL" id="RZS94526.1"/>
    </source>
</evidence>
<evidence type="ECO:0008006" key="3">
    <source>
        <dbReference type="Google" id="ProtNLM"/>
    </source>
</evidence>
<reference evidence="1 2" key="1">
    <citation type="submission" date="2019-02" db="EMBL/GenBank/DDBJ databases">
        <title>Genomic Encyclopedia of Archaeal and Bacterial Type Strains, Phase II (KMG-II): from individual species to whole genera.</title>
        <authorList>
            <person name="Goeker M."/>
        </authorList>
    </citation>
    <scope>NUCLEOTIDE SEQUENCE [LARGE SCALE GENOMIC DNA]</scope>
    <source>
        <strain evidence="1 2">DSM 21411</strain>
    </source>
</reference>
<name>A0A4Q7P3L3_9BACT</name>
<dbReference type="Proteomes" id="UP000292209">
    <property type="component" value="Unassembled WGS sequence"/>
</dbReference>
<proteinExistence type="predicted"/>
<dbReference type="AlphaFoldDB" id="A0A4Q7P3L3"/>
<protein>
    <recommendedName>
        <fullName evidence="3">Viral A-type inclusion protein</fullName>
    </recommendedName>
</protein>
<sequence>MQEKCRFNMKSIARSIFFMLLFVQFACNSEKVDETKLLRDEVIAIHDEVMPLMGELKSLKKEIKIKTDSLIAEDSVVNAEKIHELRNIENQLEDAFEGMFVWMRQYKAPDESVDEKEAKAYLTEQKVLVEKVNKDIKEALKAAKQELGKG</sequence>
<keyword evidence="2" id="KW-1185">Reference proteome</keyword>
<accession>A0A4Q7P3L3</accession>
<dbReference type="EMBL" id="SGXG01000001">
    <property type="protein sequence ID" value="RZS94526.1"/>
    <property type="molecule type" value="Genomic_DNA"/>
</dbReference>
<comment type="caution">
    <text evidence="1">The sequence shown here is derived from an EMBL/GenBank/DDBJ whole genome shotgun (WGS) entry which is preliminary data.</text>
</comment>
<evidence type="ECO:0000313" key="2">
    <source>
        <dbReference type="Proteomes" id="UP000292209"/>
    </source>
</evidence>